<dbReference type="InterPro" id="IPR002372">
    <property type="entry name" value="PQQ_rpt_dom"/>
</dbReference>
<feature type="domain" description="Pyrrolo-quinoline quinone repeat" evidence="1">
    <location>
        <begin position="180"/>
        <end position="277"/>
    </location>
</feature>
<evidence type="ECO:0000313" key="2">
    <source>
        <dbReference type="EMBL" id="ELZ02167.1"/>
    </source>
</evidence>
<dbReference type="InterPro" id="IPR018391">
    <property type="entry name" value="PQQ_b-propeller_rpt"/>
</dbReference>
<dbReference type="PANTHER" id="PTHR34512">
    <property type="entry name" value="CELL SURFACE PROTEIN"/>
    <property type="match status" value="1"/>
</dbReference>
<feature type="domain" description="Pyrrolo-quinoline quinone repeat" evidence="1">
    <location>
        <begin position="290"/>
        <end position="398"/>
    </location>
</feature>
<dbReference type="SMART" id="SM00564">
    <property type="entry name" value="PQQ"/>
    <property type="match status" value="6"/>
</dbReference>
<dbReference type="Pfam" id="PF13360">
    <property type="entry name" value="PQQ_2"/>
    <property type="match status" value="2"/>
</dbReference>
<dbReference type="PANTHER" id="PTHR34512:SF30">
    <property type="entry name" value="OUTER MEMBRANE PROTEIN ASSEMBLY FACTOR BAMB"/>
    <property type="match status" value="1"/>
</dbReference>
<dbReference type="InterPro" id="IPR011047">
    <property type="entry name" value="Quinoprotein_ADH-like_sf"/>
</dbReference>
<dbReference type="Gene3D" id="2.130.10.10">
    <property type="entry name" value="YVTN repeat-like/Quinoprotein amine dehydrogenase"/>
    <property type="match status" value="1"/>
</dbReference>
<keyword evidence="3" id="KW-1185">Reference proteome</keyword>
<dbReference type="Proteomes" id="UP000011591">
    <property type="component" value="Unassembled WGS sequence"/>
</dbReference>
<comment type="caution">
    <text evidence="2">The sequence shown here is derived from an EMBL/GenBank/DDBJ whole genome shotgun (WGS) entry which is preliminary data.</text>
</comment>
<evidence type="ECO:0000313" key="3">
    <source>
        <dbReference type="Proteomes" id="UP000011591"/>
    </source>
</evidence>
<reference evidence="2 3" key="1">
    <citation type="journal article" date="2014" name="PLoS Genet.">
        <title>Phylogenetically driven sequencing of extremely halophilic archaea reveals strategies for static and dynamic osmo-response.</title>
        <authorList>
            <person name="Becker E.A."/>
            <person name="Seitzer P.M."/>
            <person name="Tritt A."/>
            <person name="Larsen D."/>
            <person name="Krusor M."/>
            <person name="Yao A.I."/>
            <person name="Wu D."/>
            <person name="Madern D."/>
            <person name="Eisen J.A."/>
            <person name="Darling A.E."/>
            <person name="Facciotti M.T."/>
        </authorList>
    </citation>
    <scope>NUCLEOTIDE SEQUENCE [LARGE SCALE GENOMIC DNA]</scope>
    <source>
        <strain evidence="2 3">DSM 13077</strain>
    </source>
</reference>
<dbReference type="PROSITE" id="PS50231">
    <property type="entry name" value="RICIN_B_LECTIN"/>
    <property type="match status" value="1"/>
</dbReference>
<dbReference type="EMBL" id="AOIP01000040">
    <property type="protein sequence ID" value="ELZ02167.1"/>
    <property type="molecule type" value="Genomic_DNA"/>
</dbReference>
<proteinExistence type="predicted"/>
<evidence type="ECO:0000259" key="1">
    <source>
        <dbReference type="Pfam" id="PF13360"/>
    </source>
</evidence>
<dbReference type="OrthoDB" id="167404at2157"/>
<dbReference type="AlphaFoldDB" id="M0AV13"/>
<gene>
    <name evidence="2" type="ORF">C480_17582</name>
</gene>
<protein>
    <submittedName>
        <fullName evidence="2">Pyrrolo-quinoline quinone</fullName>
    </submittedName>
</protein>
<dbReference type="InterPro" id="IPR015943">
    <property type="entry name" value="WD40/YVTN_repeat-like_dom_sf"/>
</dbReference>
<dbReference type="PROSITE" id="PS51257">
    <property type="entry name" value="PROKAR_LIPOPROTEIN"/>
    <property type="match status" value="1"/>
</dbReference>
<sequence>MTLHSRRHVLASTGVLSLAGCLAELGSESACSDGRSAHTADVSLDQNASWPMFRYDTANTGYNPNATGPKASIETAWRYSACTEADWQVVSSNGRIHAGDGVVNAHTGERIGETGSDLSGNPTVVEETIYVIGNGLIACDAETGVEQWQWEPQSDGRGAIQTIPTITTETVYVPATDATLYAVDASTGTERWQFDTAGRIETTPAVDDGVIYVVDTTNTLYAVAAETGEERWRASQNVDCWRSIPAVVNDHLFLGSMDGSIRAVNTADGAVDWEQASEKDDQIDEAIAATDGTVVGTTAGTVVALDAATGRIEWRQTTDAYKLGAPIIAGDTVYVGESPRSIGGNVFAFDVADGTKRWQFETRNVDFGDYTRSGITHEPIVLDGVAYIATATGDLYALIDG</sequence>
<accession>M0AV13</accession>
<name>M0AV13_9EURY</name>
<dbReference type="SUPFAM" id="SSF50998">
    <property type="entry name" value="Quinoprotein alcohol dehydrogenase-like"/>
    <property type="match status" value="2"/>
</dbReference>
<organism evidence="2 3">
    <name type="scientific">Natrialba aegyptia DSM 13077</name>
    <dbReference type="NCBI Taxonomy" id="1227491"/>
    <lineage>
        <taxon>Archaea</taxon>
        <taxon>Methanobacteriati</taxon>
        <taxon>Methanobacteriota</taxon>
        <taxon>Stenosarchaea group</taxon>
        <taxon>Halobacteria</taxon>
        <taxon>Halobacteriales</taxon>
        <taxon>Natrialbaceae</taxon>
        <taxon>Natrialba</taxon>
    </lineage>
</organism>
<dbReference type="Gene3D" id="2.40.128.630">
    <property type="match status" value="1"/>
</dbReference>
<dbReference type="PATRIC" id="fig|1227491.4.peg.3597"/>
<dbReference type="RefSeq" id="WP_006666918.1">
    <property type="nucleotide sequence ID" value="NZ_AOIP01000040.1"/>
</dbReference>